<dbReference type="Pfam" id="PF00535">
    <property type="entry name" value="Glycos_transf_2"/>
    <property type="match status" value="1"/>
</dbReference>
<name>A0A2U1JUC8_9FLAO</name>
<protein>
    <submittedName>
        <fullName evidence="2">Glycosyltransferase</fullName>
    </submittedName>
</protein>
<keyword evidence="2" id="KW-0808">Transferase</keyword>
<dbReference type="GO" id="GO:0016758">
    <property type="term" value="F:hexosyltransferase activity"/>
    <property type="evidence" value="ECO:0007669"/>
    <property type="project" value="UniProtKB-ARBA"/>
</dbReference>
<evidence type="ECO:0000313" key="2">
    <source>
        <dbReference type="EMBL" id="PWA08448.1"/>
    </source>
</evidence>
<dbReference type="OrthoDB" id="396512at2"/>
<dbReference type="RefSeq" id="WP_116763662.1">
    <property type="nucleotide sequence ID" value="NZ_QCZH01000013.1"/>
</dbReference>
<keyword evidence="3" id="KW-1185">Reference proteome</keyword>
<sequence>MQNNPLVTIICLCYNHEAYVVESLNSVINQSHPFIELIIVDDCSTDNSKKIITTWLEKNPEIQFIANETNLGNTKSFNKALKQAKGEYVIDLASDDVLLPNCVTLQIDAFKNSLYKNLGVVYGNVELISENGAFDSYYFPVNEQKKVIKNRITGDIYHSVLSGGNSICSVSAMIKKTVFDHLQGYDETLTYEDLDFWIRASRLYEFDFIDEPLVQKRIVTNSLGSDFFKKNDARAKKINHSTYLILKKAIVLNQTRAEDLAIQKRVHHEIVHCFKNQNYGLMFKNIQLRFELIWHKSFKNYSS</sequence>
<evidence type="ECO:0000313" key="3">
    <source>
        <dbReference type="Proteomes" id="UP000245618"/>
    </source>
</evidence>
<dbReference type="Gene3D" id="3.90.550.10">
    <property type="entry name" value="Spore Coat Polysaccharide Biosynthesis Protein SpsA, Chain A"/>
    <property type="match status" value="1"/>
</dbReference>
<dbReference type="PANTHER" id="PTHR22916">
    <property type="entry name" value="GLYCOSYLTRANSFERASE"/>
    <property type="match status" value="1"/>
</dbReference>
<dbReference type="InterPro" id="IPR001173">
    <property type="entry name" value="Glyco_trans_2-like"/>
</dbReference>
<dbReference type="SUPFAM" id="SSF53448">
    <property type="entry name" value="Nucleotide-diphospho-sugar transferases"/>
    <property type="match status" value="1"/>
</dbReference>
<proteinExistence type="predicted"/>
<gene>
    <name evidence="2" type="ORF">DB891_11500</name>
</gene>
<dbReference type="PANTHER" id="PTHR22916:SF3">
    <property type="entry name" value="UDP-GLCNAC:BETAGAL BETA-1,3-N-ACETYLGLUCOSAMINYLTRANSFERASE-LIKE PROTEIN 1"/>
    <property type="match status" value="1"/>
</dbReference>
<evidence type="ECO:0000259" key="1">
    <source>
        <dbReference type="Pfam" id="PF00535"/>
    </source>
</evidence>
<accession>A0A2U1JUC8</accession>
<dbReference type="AlphaFoldDB" id="A0A2U1JUC8"/>
<comment type="caution">
    <text evidence="2">The sequence shown here is derived from an EMBL/GenBank/DDBJ whole genome shotgun (WGS) entry which is preliminary data.</text>
</comment>
<dbReference type="EMBL" id="QCZH01000013">
    <property type="protein sequence ID" value="PWA08448.1"/>
    <property type="molecule type" value="Genomic_DNA"/>
</dbReference>
<feature type="domain" description="Glycosyltransferase 2-like" evidence="1">
    <location>
        <begin position="8"/>
        <end position="137"/>
    </location>
</feature>
<dbReference type="InterPro" id="IPR029044">
    <property type="entry name" value="Nucleotide-diphossugar_trans"/>
</dbReference>
<reference evidence="2 3" key="1">
    <citation type="submission" date="2018-04" db="EMBL/GenBank/DDBJ databases">
        <title>Flavobacterium sp. nov., isolated from glacier ice.</title>
        <authorList>
            <person name="Liu Q."/>
            <person name="Xin Y.-H."/>
        </authorList>
    </citation>
    <scope>NUCLEOTIDE SEQUENCE [LARGE SCALE GENOMIC DNA]</scope>
    <source>
        <strain evidence="2 3">LB2P30</strain>
    </source>
</reference>
<dbReference type="Proteomes" id="UP000245618">
    <property type="component" value="Unassembled WGS sequence"/>
</dbReference>
<organism evidence="2 3">
    <name type="scientific">Flavobacterium laiguense</name>
    <dbReference type="NCBI Taxonomy" id="2169409"/>
    <lineage>
        <taxon>Bacteria</taxon>
        <taxon>Pseudomonadati</taxon>
        <taxon>Bacteroidota</taxon>
        <taxon>Flavobacteriia</taxon>
        <taxon>Flavobacteriales</taxon>
        <taxon>Flavobacteriaceae</taxon>
        <taxon>Flavobacterium</taxon>
    </lineage>
</organism>